<name>A0A1R3J0Q3_COCAP</name>
<evidence type="ECO:0000313" key="1">
    <source>
        <dbReference type="EMBL" id="OMO88366.1"/>
    </source>
</evidence>
<evidence type="ECO:0000313" key="2">
    <source>
        <dbReference type="Proteomes" id="UP000188268"/>
    </source>
</evidence>
<dbReference type="AlphaFoldDB" id="A0A1R3J0Q3"/>
<dbReference type="Proteomes" id="UP000188268">
    <property type="component" value="Unassembled WGS sequence"/>
</dbReference>
<reference evidence="1 2" key="1">
    <citation type="submission" date="2013-09" db="EMBL/GenBank/DDBJ databases">
        <title>Corchorus capsularis genome sequencing.</title>
        <authorList>
            <person name="Alam M."/>
            <person name="Haque M.S."/>
            <person name="Islam M.S."/>
            <person name="Emdad E.M."/>
            <person name="Islam M.M."/>
            <person name="Ahmed B."/>
            <person name="Halim A."/>
            <person name="Hossen Q.M.M."/>
            <person name="Hossain M.Z."/>
            <person name="Ahmed R."/>
            <person name="Khan M.M."/>
            <person name="Islam R."/>
            <person name="Rashid M.M."/>
            <person name="Khan S.A."/>
            <person name="Rahman M.S."/>
            <person name="Alam M."/>
        </authorList>
    </citation>
    <scope>NUCLEOTIDE SEQUENCE [LARGE SCALE GENOMIC DNA]</scope>
    <source>
        <strain evidence="2">cv. CVL-1</strain>
        <tissue evidence="1">Whole seedling</tissue>
    </source>
</reference>
<proteinExistence type="predicted"/>
<dbReference type="EMBL" id="AWWV01009010">
    <property type="protein sequence ID" value="OMO88366.1"/>
    <property type="molecule type" value="Genomic_DNA"/>
</dbReference>
<organism evidence="1 2">
    <name type="scientific">Corchorus capsularis</name>
    <name type="common">Jute</name>
    <dbReference type="NCBI Taxonomy" id="210143"/>
    <lineage>
        <taxon>Eukaryota</taxon>
        <taxon>Viridiplantae</taxon>
        <taxon>Streptophyta</taxon>
        <taxon>Embryophyta</taxon>
        <taxon>Tracheophyta</taxon>
        <taxon>Spermatophyta</taxon>
        <taxon>Magnoliopsida</taxon>
        <taxon>eudicotyledons</taxon>
        <taxon>Gunneridae</taxon>
        <taxon>Pentapetalae</taxon>
        <taxon>rosids</taxon>
        <taxon>malvids</taxon>
        <taxon>Malvales</taxon>
        <taxon>Malvaceae</taxon>
        <taxon>Grewioideae</taxon>
        <taxon>Apeibeae</taxon>
        <taxon>Corchorus</taxon>
    </lineage>
</organism>
<comment type="caution">
    <text evidence="1">The sequence shown here is derived from an EMBL/GenBank/DDBJ whole genome shotgun (WGS) entry which is preliminary data.</text>
</comment>
<dbReference type="Gramene" id="OMO88366">
    <property type="protein sequence ID" value="OMO88366"/>
    <property type="gene ID" value="CCACVL1_08442"/>
</dbReference>
<gene>
    <name evidence="1" type="ORF">CCACVL1_08442</name>
</gene>
<accession>A0A1R3J0Q3</accession>
<keyword evidence="2" id="KW-1185">Reference proteome</keyword>
<protein>
    <submittedName>
        <fullName evidence="1">Uncharacterized protein</fullName>
    </submittedName>
</protein>
<sequence length="65" mass="7479">MTDERNVNAYVREINENEKWNGSRRVSWRGISVISVSQGSDSKGQKRTNLGLKHFGRDPLRFGLM</sequence>